<proteinExistence type="predicted"/>
<evidence type="ECO:0000313" key="2">
    <source>
        <dbReference type="EMBL" id="GAI18629.1"/>
    </source>
</evidence>
<sequence length="45" mass="5050">RKAQRESEGGKMSDNERLAITIGAMIAAPVIATILIDWLRNRGYY</sequence>
<protein>
    <submittedName>
        <fullName evidence="2">Uncharacterized protein</fullName>
    </submittedName>
</protein>
<name>X1NIW1_9ZZZZ</name>
<evidence type="ECO:0000256" key="1">
    <source>
        <dbReference type="SAM" id="Phobius"/>
    </source>
</evidence>
<accession>X1NIW1</accession>
<organism evidence="2">
    <name type="scientific">marine sediment metagenome</name>
    <dbReference type="NCBI Taxonomy" id="412755"/>
    <lineage>
        <taxon>unclassified sequences</taxon>
        <taxon>metagenomes</taxon>
        <taxon>ecological metagenomes</taxon>
    </lineage>
</organism>
<comment type="caution">
    <text evidence="2">The sequence shown here is derived from an EMBL/GenBank/DDBJ whole genome shotgun (WGS) entry which is preliminary data.</text>
</comment>
<dbReference type="EMBL" id="BARV01022192">
    <property type="protein sequence ID" value="GAI18629.1"/>
    <property type="molecule type" value="Genomic_DNA"/>
</dbReference>
<keyword evidence="1" id="KW-0812">Transmembrane</keyword>
<reference evidence="2" key="1">
    <citation type="journal article" date="2014" name="Front. Microbiol.">
        <title>High frequency of phylogenetically diverse reductive dehalogenase-homologous genes in deep subseafloor sedimentary metagenomes.</title>
        <authorList>
            <person name="Kawai M."/>
            <person name="Futagami T."/>
            <person name="Toyoda A."/>
            <person name="Takaki Y."/>
            <person name="Nishi S."/>
            <person name="Hori S."/>
            <person name="Arai W."/>
            <person name="Tsubouchi T."/>
            <person name="Morono Y."/>
            <person name="Uchiyama I."/>
            <person name="Ito T."/>
            <person name="Fujiyama A."/>
            <person name="Inagaki F."/>
            <person name="Takami H."/>
        </authorList>
    </citation>
    <scope>NUCLEOTIDE SEQUENCE</scope>
    <source>
        <strain evidence="2">Expedition CK06-06</strain>
    </source>
</reference>
<feature type="transmembrane region" description="Helical" evidence="1">
    <location>
        <begin position="18"/>
        <end position="39"/>
    </location>
</feature>
<gene>
    <name evidence="2" type="ORF">S06H3_36610</name>
</gene>
<feature type="non-terminal residue" evidence="2">
    <location>
        <position position="1"/>
    </location>
</feature>
<keyword evidence="1" id="KW-0472">Membrane</keyword>
<keyword evidence="1" id="KW-1133">Transmembrane helix</keyword>
<dbReference type="AlphaFoldDB" id="X1NIW1"/>